<keyword evidence="3" id="KW-1185">Reference proteome</keyword>
<dbReference type="PATRIC" id="fig|1107882.3.peg.6592"/>
<dbReference type="EMBL" id="AHAM01000308">
    <property type="protein sequence ID" value="EHK52678.1"/>
    <property type="molecule type" value="Genomic_DNA"/>
</dbReference>
<dbReference type="AlphaFoldDB" id="H0I2X0"/>
<accession>H0I2X0</accession>
<gene>
    <name evidence="2" type="ORF">MAXJ12_34139</name>
</gene>
<feature type="signal peptide" evidence="1">
    <location>
        <begin position="1"/>
        <end position="26"/>
    </location>
</feature>
<evidence type="ECO:0000313" key="3">
    <source>
        <dbReference type="Proteomes" id="UP000003250"/>
    </source>
</evidence>
<evidence type="ECO:0000256" key="1">
    <source>
        <dbReference type="SAM" id="SignalP"/>
    </source>
</evidence>
<proteinExistence type="predicted"/>
<protein>
    <submittedName>
        <fullName evidence="2">Uncharacterized protein</fullName>
    </submittedName>
</protein>
<reference evidence="2 3" key="1">
    <citation type="journal article" date="2012" name="J. Bacteriol.">
        <title>Draft Genome Sequence of Mesorhizobium alhagi CCNWXJ12-2T, a Novel Salt-Resistant Species Isolated from the Desert of Northwestern China.</title>
        <authorList>
            <person name="Zhou M."/>
            <person name="Chen W."/>
            <person name="Chen H."/>
            <person name="Wei G."/>
        </authorList>
    </citation>
    <scope>NUCLEOTIDE SEQUENCE [LARGE SCALE GENOMIC DNA]</scope>
    <source>
        <strain evidence="2 3">CCNWXJ12-2</strain>
    </source>
</reference>
<sequence length="57" mass="6218">MRRIPVIAAVLVIAGFAAGAAFSVNAVDSVVAKRQDSMKESRKKCGMFPVVRARERR</sequence>
<keyword evidence="1" id="KW-0732">Signal</keyword>
<name>H0I2X0_9HYPH</name>
<feature type="chain" id="PRO_5003535338" evidence="1">
    <location>
        <begin position="27"/>
        <end position="57"/>
    </location>
</feature>
<organism evidence="2 3">
    <name type="scientific">Mesorhizobium alhagi CCNWXJ12-2</name>
    <dbReference type="NCBI Taxonomy" id="1107882"/>
    <lineage>
        <taxon>Bacteria</taxon>
        <taxon>Pseudomonadati</taxon>
        <taxon>Pseudomonadota</taxon>
        <taxon>Alphaproteobacteria</taxon>
        <taxon>Hyphomicrobiales</taxon>
        <taxon>Phyllobacteriaceae</taxon>
        <taxon>Allomesorhizobium</taxon>
    </lineage>
</organism>
<evidence type="ECO:0000313" key="2">
    <source>
        <dbReference type="EMBL" id="EHK52678.1"/>
    </source>
</evidence>
<dbReference type="Proteomes" id="UP000003250">
    <property type="component" value="Unassembled WGS sequence"/>
</dbReference>